<dbReference type="InterPro" id="IPR050223">
    <property type="entry name" value="D-isomer_2-hydroxyacid_DH"/>
</dbReference>
<evidence type="ECO:0000259" key="5">
    <source>
        <dbReference type="Pfam" id="PF02826"/>
    </source>
</evidence>
<dbReference type="Pfam" id="PF02826">
    <property type="entry name" value="2-Hacid_dh_C"/>
    <property type="match status" value="1"/>
</dbReference>
<evidence type="ECO:0000256" key="3">
    <source>
        <dbReference type="RuleBase" id="RU003719"/>
    </source>
</evidence>
<evidence type="ECO:0000259" key="4">
    <source>
        <dbReference type="Pfam" id="PF00389"/>
    </source>
</evidence>
<dbReference type="PANTHER" id="PTHR10996:SF277">
    <property type="entry name" value="GLYOXYLATE REDUCTASE_HYDROXYPYRUVATE REDUCTASE"/>
    <property type="match status" value="1"/>
</dbReference>
<dbReference type="Proteomes" id="UP000762676">
    <property type="component" value="Unassembled WGS sequence"/>
</dbReference>
<feature type="domain" description="D-isomer specific 2-hydroxyacid dehydrogenase catalytic" evidence="4">
    <location>
        <begin position="11"/>
        <end position="325"/>
    </location>
</feature>
<gene>
    <name evidence="6" type="ORF">ElyMa_006412700</name>
</gene>
<reference evidence="6 7" key="1">
    <citation type="journal article" date="2021" name="Elife">
        <title>Chloroplast acquisition without the gene transfer in kleptoplastic sea slugs, Plakobranchus ocellatus.</title>
        <authorList>
            <person name="Maeda T."/>
            <person name="Takahashi S."/>
            <person name="Yoshida T."/>
            <person name="Shimamura S."/>
            <person name="Takaki Y."/>
            <person name="Nagai Y."/>
            <person name="Toyoda A."/>
            <person name="Suzuki Y."/>
            <person name="Arimoto A."/>
            <person name="Ishii H."/>
            <person name="Satoh N."/>
            <person name="Nishiyama T."/>
            <person name="Hasebe M."/>
            <person name="Maruyama T."/>
            <person name="Minagawa J."/>
            <person name="Obokata J."/>
            <person name="Shigenobu S."/>
        </authorList>
    </citation>
    <scope>NUCLEOTIDE SEQUENCE [LARGE SCALE GENOMIC DNA]</scope>
</reference>
<dbReference type="Pfam" id="PF00389">
    <property type="entry name" value="2-Hacid_dh"/>
    <property type="match status" value="1"/>
</dbReference>
<dbReference type="InterPro" id="IPR036291">
    <property type="entry name" value="NAD(P)-bd_dom_sf"/>
</dbReference>
<evidence type="ECO:0000313" key="6">
    <source>
        <dbReference type="EMBL" id="GFS01002.1"/>
    </source>
</evidence>
<dbReference type="InterPro" id="IPR006139">
    <property type="entry name" value="D-isomer_2_OHA_DH_cat_dom"/>
</dbReference>
<feature type="domain" description="D-isomer specific 2-hydroxyacid dehydrogenase NAD-binding" evidence="5">
    <location>
        <begin position="115"/>
        <end position="296"/>
    </location>
</feature>
<dbReference type="GO" id="GO:0051287">
    <property type="term" value="F:NAD binding"/>
    <property type="evidence" value="ECO:0007669"/>
    <property type="project" value="InterPro"/>
</dbReference>
<dbReference type="FunFam" id="3.40.50.720:FF:000026">
    <property type="entry name" value="Glyoxylate/hydroxypyruvate reductase B"/>
    <property type="match status" value="1"/>
</dbReference>
<dbReference type="GO" id="GO:0008465">
    <property type="term" value="F:hydroxypyruvate reductase (NADH) activity"/>
    <property type="evidence" value="ECO:0007669"/>
    <property type="project" value="TreeGrafter"/>
</dbReference>
<accession>A0AAV4HW70</accession>
<evidence type="ECO:0000256" key="2">
    <source>
        <dbReference type="ARBA" id="ARBA00073306"/>
    </source>
</evidence>
<keyword evidence="7" id="KW-1185">Reference proteome</keyword>
<comment type="similarity">
    <text evidence="3">Belongs to the D-isomer specific 2-hydroxyacid dehydrogenase family.</text>
</comment>
<dbReference type="InterPro" id="IPR006140">
    <property type="entry name" value="D-isomer_DH_NAD-bd"/>
</dbReference>
<dbReference type="GO" id="GO:0030267">
    <property type="term" value="F:glyoxylate reductase (NADPH) activity"/>
    <property type="evidence" value="ECO:0007669"/>
    <property type="project" value="TreeGrafter"/>
</dbReference>
<dbReference type="AlphaFoldDB" id="A0AAV4HW70"/>
<dbReference type="InterPro" id="IPR029753">
    <property type="entry name" value="D-isomer_DH_CS"/>
</dbReference>
<dbReference type="Gene3D" id="3.40.50.720">
    <property type="entry name" value="NAD(P)-binding Rossmann-like Domain"/>
    <property type="match status" value="2"/>
</dbReference>
<protein>
    <recommendedName>
        <fullName evidence="2">Glyoxylate reductase/hydroxypyruvate reductase</fullName>
    </recommendedName>
</protein>
<dbReference type="SUPFAM" id="SSF52283">
    <property type="entry name" value="Formate/glycerate dehydrogenase catalytic domain-like"/>
    <property type="match status" value="1"/>
</dbReference>
<dbReference type="GO" id="GO:0005829">
    <property type="term" value="C:cytosol"/>
    <property type="evidence" value="ECO:0007669"/>
    <property type="project" value="TreeGrafter"/>
</dbReference>
<organism evidence="6 7">
    <name type="scientific">Elysia marginata</name>
    <dbReference type="NCBI Taxonomy" id="1093978"/>
    <lineage>
        <taxon>Eukaryota</taxon>
        <taxon>Metazoa</taxon>
        <taxon>Spiralia</taxon>
        <taxon>Lophotrochozoa</taxon>
        <taxon>Mollusca</taxon>
        <taxon>Gastropoda</taxon>
        <taxon>Heterobranchia</taxon>
        <taxon>Euthyneura</taxon>
        <taxon>Panpulmonata</taxon>
        <taxon>Sacoglossa</taxon>
        <taxon>Placobranchoidea</taxon>
        <taxon>Plakobranchidae</taxon>
        <taxon>Elysia</taxon>
    </lineage>
</organism>
<evidence type="ECO:0000256" key="1">
    <source>
        <dbReference type="ARBA" id="ARBA00023002"/>
    </source>
</evidence>
<comment type="caution">
    <text evidence="6">The sequence shown here is derived from an EMBL/GenBank/DDBJ whole genome shotgun (WGS) entry which is preliminary data.</text>
</comment>
<evidence type="ECO:0000313" key="7">
    <source>
        <dbReference type="Proteomes" id="UP000762676"/>
    </source>
</evidence>
<proteinExistence type="inferred from homology"/>
<keyword evidence="1 3" id="KW-0560">Oxidoreductase</keyword>
<dbReference type="EMBL" id="BMAT01012874">
    <property type="protein sequence ID" value="GFS01002.1"/>
    <property type="molecule type" value="Genomic_DNA"/>
</dbReference>
<dbReference type="SUPFAM" id="SSF51735">
    <property type="entry name" value="NAD(P)-binding Rossmann-fold domains"/>
    <property type="match status" value="1"/>
</dbReference>
<sequence length="328" mass="35145">MSSSDQLPRVYVARSIPPHGMARLRERCHVIAPEGDEAPTRQEFLDGARGMDALFVFPNVKVDKELLDAAGPQLKVIATYSVGLDHIDINLCKERGVQVGYTPGVLTTATAETGISLLMATARRMGECIQAVKDGSWGTKWERSMWLAGSEIAGSVIGIVGLGRIGLAIAKRLASFEVSKIVYTGRNPRPESADPIGAEYVTFNDLLGQSDFVVIACSVNESNKGLFNAEAFKKMKKSSILINISRGAVIDQDALYEALKSGEIGAAGLDVTTPEPLPPTDPLLALPNCIVTPHVASCTVTTRNNMCDLMADNIFAGLEGRPLKTPAY</sequence>
<name>A0AAV4HW70_9GAST</name>
<dbReference type="CDD" id="cd05301">
    <property type="entry name" value="GDH"/>
    <property type="match status" value="1"/>
</dbReference>
<dbReference type="PANTHER" id="PTHR10996">
    <property type="entry name" value="2-HYDROXYACID DEHYDROGENASE-RELATED"/>
    <property type="match status" value="1"/>
</dbReference>
<dbReference type="PROSITE" id="PS00671">
    <property type="entry name" value="D_2_HYDROXYACID_DH_3"/>
    <property type="match status" value="1"/>
</dbReference>